<evidence type="ECO:0000256" key="1">
    <source>
        <dbReference type="ARBA" id="ARBA00004141"/>
    </source>
</evidence>
<comment type="function">
    <text evidence="5">Part of the twin-arginine translocation (Tat) system that transports large folded proteins containing a characteristic twin-arginine motif in their signal peptide across membranes.</text>
</comment>
<dbReference type="PANTHER" id="PTHR30371:SF0">
    <property type="entry name" value="SEC-INDEPENDENT PROTEIN TRANSLOCASE PROTEIN TATC, CHLOROPLASTIC-RELATED"/>
    <property type="match status" value="1"/>
</dbReference>
<evidence type="ECO:0000256" key="2">
    <source>
        <dbReference type="ARBA" id="ARBA00022692"/>
    </source>
</evidence>
<dbReference type="Proteomes" id="UP001221217">
    <property type="component" value="Unassembled WGS sequence"/>
</dbReference>
<keyword evidence="5" id="KW-1003">Cell membrane</keyword>
<feature type="transmembrane region" description="Helical" evidence="5">
    <location>
        <begin position="227"/>
        <end position="247"/>
    </location>
</feature>
<feature type="transmembrane region" description="Helical" evidence="5">
    <location>
        <begin position="201"/>
        <end position="221"/>
    </location>
</feature>
<dbReference type="PANTHER" id="PTHR30371">
    <property type="entry name" value="SEC-INDEPENDENT PROTEIN TRANSLOCASE PROTEIN TATC"/>
    <property type="match status" value="1"/>
</dbReference>
<feature type="transmembrane region" description="Helical" evidence="5">
    <location>
        <begin position="81"/>
        <end position="103"/>
    </location>
</feature>
<gene>
    <name evidence="5 6" type="primary">tatC</name>
    <name evidence="6" type="ORF">PQJ61_00195</name>
</gene>
<organism evidence="6 7">
    <name type="scientific">Candidatus Thalassospirochaeta sargassi</name>
    <dbReference type="NCBI Taxonomy" id="3119039"/>
    <lineage>
        <taxon>Bacteria</taxon>
        <taxon>Pseudomonadati</taxon>
        <taxon>Spirochaetota</taxon>
        <taxon>Spirochaetia</taxon>
        <taxon>Spirochaetales</taxon>
        <taxon>Spirochaetaceae</taxon>
        <taxon>Candidatus Thalassospirochaeta</taxon>
    </lineage>
</organism>
<dbReference type="NCBIfam" id="TIGR00945">
    <property type="entry name" value="tatC"/>
    <property type="match status" value="1"/>
</dbReference>
<keyword evidence="4 5" id="KW-0472">Membrane</keyword>
<keyword evidence="5" id="KW-0813">Transport</keyword>
<dbReference type="Pfam" id="PF00902">
    <property type="entry name" value="TatC"/>
    <property type="match status" value="1"/>
</dbReference>
<keyword evidence="5" id="KW-0653">Protein transport</keyword>
<protein>
    <recommendedName>
        <fullName evidence="5">Sec-independent protein translocase protein TatC</fullName>
    </recommendedName>
</protein>
<feature type="transmembrane region" description="Helical" evidence="5">
    <location>
        <begin position="164"/>
        <end position="189"/>
    </location>
</feature>
<proteinExistence type="inferred from homology"/>
<reference evidence="6 7" key="1">
    <citation type="submission" date="2022-12" db="EMBL/GenBank/DDBJ databases">
        <title>Metagenome assembled genome from gulf of manar.</title>
        <authorList>
            <person name="Kohli P."/>
            <person name="Pk S."/>
            <person name="Venkata Ramana C."/>
            <person name="Sasikala C."/>
        </authorList>
    </citation>
    <scope>NUCLEOTIDE SEQUENCE [LARGE SCALE GENOMIC DNA]</scope>
    <source>
        <strain evidence="6">JB008</strain>
    </source>
</reference>
<keyword evidence="5" id="KW-0811">Translocation</keyword>
<dbReference type="HAMAP" id="MF_00902">
    <property type="entry name" value="TatC"/>
    <property type="match status" value="1"/>
</dbReference>
<keyword evidence="2 5" id="KW-0812">Transmembrane</keyword>
<dbReference type="EMBL" id="JAQQAL010000002">
    <property type="protein sequence ID" value="MDC7225162.1"/>
    <property type="molecule type" value="Genomic_DNA"/>
</dbReference>
<sequence>MSEVMTDQETTMAFRAHLKALKRTLIVCLISFICASVICFLFFDPIVEFLYAPFLSIENAGTEDTLFINNIFEGFLAKLKISLLSGLTLSFPIILFSVLRFVFPALSKKERRVILYTLIISAVLVLVGFYYSYYLILPITIDFFTSVGFLPDNVGILLNYQNNIIYIFKFIFMIMITFQFPVLMEMLMITNIVERKTLLGFSRYIIVGVFLLAAIITPPDFVSQCMIAFPMIFLYFLAILIAKIFGFGKSIEGKNGK</sequence>
<comment type="similarity">
    <text evidence="5">Belongs to the TatC family.</text>
</comment>
<name>A0AAJ1ICF7_9SPIO</name>
<comment type="caution">
    <text evidence="6">The sequence shown here is derived from an EMBL/GenBank/DDBJ whole genome shotgun (WGS) entry which is preliminary data.</text>
</comment>
<evidence type="ECO:0000313" key="6">
    <source>
        <dbReference type="EMBL" id="MDC7225162.1"/>
    </source>
</evidence>
<feature type="transmembrane region" description="Helical" evidence="5">
    <location>
        <begin position="24"/>
        <end position="43"/>
    </location>
</feature>
<dbReference type="GO" id="GO:0065002">
    <property type="term" value="P:intracellular protein transmembrane transport"/>
    <property type="evidence" value="ECO:0007669"/>
    <property type="project" value="TreeGrafter"/>
</dbReference>
<evidence type="ECO:0000256" key="3">
    <source>
        <dbReference type="ARBA" id="ARBA00022989"/>
    </source>
</evidence>
<feature type="transmembrane region" description="Helical" evidence="5">
    <location>
        <begin position="115"/>
        <end position="136"/>
    </location>
</feature>
<comment type="subunit">
    <text evidence="5">Forms a complex with TatA.</text>
</comment>
<dbReference type="GO" id="GO:0033281">
    <property type="term" value="C:TAT protein transport complex"/>
    <property type="evidence" value="ECO:0007669"/>
    <property type="project" value="UniProtKB-UniRule"/>
</dbReference>
<keyword evidence="3 5" id="KW-1133">Transmembrane helix</keyword>
<evidence type="ECO:0000256" key="5">
    <source>
        <dbReference type="HAMAP-Rule" id="MF_00902"/>
    </source>
</evidence>
<dbReference type="AlphaFoldDB" id="A0AAJ1ICF7"/>
<evidence type="ECO:0000256" key="4">
    <source>
        <dbReference type="ARBA" id="ARBA00023136"/>
    </source>
</evidence>
<dbReference type="PRINTS" id="PR01840">
    <property type="entry name" value="TATCFAMILY"/>
</dbReference>
<dbReference type="GO" id="GO:0043953">
    <property type="term" value="P:protein transport by the Tat complex"/>
    <property type="evidence" value="ECO:0007669"/>
    <property type="project" value="UniProtKB-UniRule"/>
</dbReference>
<comment type="subcellular location">
    <subcellularLocation>
        <location evidence="5">Cell membrane</location>
        <topology evidence="5">Multi-pass membrane protein</topology>
    </subcellularLocation>
    <subcellularLocation>
        <location evidence="1">Membrane</location>
        <topology evidence="1">Multi-pass membrane protein</topology>
    </subcellularLocation>
</comment>
<evidence type="ECO:0000313" key="7">
    <source>
        <dbReference type="Proteomes" id="UP001221217"/>
    </source>
</evidence>
<dbReference type="GO" id="GO:0009977">
    <property type="term" value="F:proton motive force dependent protein transmembrane transporter activity"/>
    <property type="evidence" value="ECO:0007669"/>
    <property type="project" value="TreeGrafter"/>
</dbReference>
<dbReference type="InterPro" id="IPR002033">
    <property type="entry name" value="TatC"/>
</dbReference>
<accession>A0AAJ1ICF7</accession>